<dbReference type="Proteomes" id="UP001157502">
    <property type="component" value="Chromosome 25"/>
</dbReference>
<name>A0ACC2FM18_DALPE</name>
<keyword evidence="2" id="KW-1185">Reference proteome</keyword>
<dbReference type="EMBL" id="CM055752">
    <property type="protein sequence ID" value="KAJ7992372.1"/>
    <property type="molecule type" value="Genomic_DNA"/>
</dbReference>
<reference evidence="1" key="1">
    <citation type="submission" date="2021-05" db="EMBL/GenBank/DDBJ databases">
        <authorList>
            <person name="Pan Q."/>
            <person name="Jouanno E."/>
            <person name="Zahm M."/>
            <person name="Klopp C."/>
            <person name="Cabau C."/>
            <person name="Louis A."/>
            <person name="Berthelot C."/>
            <person name="Parey E."/>
            <person name="Roest Crollius H."/>
            <person name="Montfort J."/>
            <person name="Robinson-Rechavi M."/>
            <person name="Bouchez O."/>
            <person name="Lampietro C."/>
            <person name="Lopez Roques C."/>
            <person name="Donnadieu C."/>
            <person name="Postlethwait J."/>
            <person name="Bobe J."/>
            <person name="Dillon D."/>
            <person name="Chandos A."/>
            <person name="von Hippel F."/>
            <person name="Guiguen Y."/>
        </authorList>
    </citation>
    <scope>NUCLEOTIDE SEQUENCE</scope>
    <source>
        <strain evidence="1">YG-Jan2019</strain>
    </source>
</reference>
<evidence type="ECO:0000313" key="1">
    <source>
        <dbReference type="EMBL" id="KAJ7992372.1"/>
    </source>
</evidence>
<accession>A0ACC2FM18</accession>
<protein>
    <submittedName>
        <fullName evidence="1">Uncharacterized protein</fullName>
    </submittedName>
</protein>
<gene>
    <name evidence="1" type="ORF">DPEC_G00277840</name>
</gene>
<evidence type="ECO:0000313" key="2">
    <source>
        <dbReference type="Proteomes" id="UP001157502"/>
    </source>
</evidence>
<organism evidence="1 2">
    <name type="scientific">Dallia pectoralis</name>
    <name type="common">Alaska blackfish</name>
    <dbReference type="NCBI Taxonomy" id="75939"/>
    <lineage>
        <taxon>Eukaryota</taxon>
        <taxon>Metazoa</taxon>
        <taxon>Chordata</taxon>
        <taxon>Craniata</taxon>
        <taxon>Vertebrata</taxon>
        <taxon>Euteleostomi</taxon>
        <taxon>Actinopterygii</taxon>
        <taxon>Neopterygii</taxon>
        <taxon>Teleostei</taxon>
        <taxon>Protacanthopterygii</taxon>
        <taxon>Esociformes</taxon>
        <taxon>Umbridae</taxon>
        <taxon>Dallia</taxon>
    </lineage>
</organism>
<proteinExistence type="predicted"/>
<sequence>MSCLPAGPLSLRESLPSHEPLHTLCSVSCNAKSPSYLVSRKYPVITEVNNCTVRPVPSVGSNDHSMRVITRRHIKGVGGSNSDDGGDDNDEDDNDEDDNDEDDNDEDDNGEDDNGEDDIDEDDNDEDDNDEDDNDDDNDDKDMDDYDGGDYASCVL</sequence>
<comment type="caution">
    <text evidence="1">The sequence shown here is derived from an EMBL/GenBank/DDBJ whole genome shotgun (WGS) entry which is preliminary data.</text>
</comment>